<organism evidence="12 13">
    <name type="scientific">Anopheles merus</name>
    <name type="common">Mosquito</name>
    <dbReference type="NCBI Taxonomy" id="30066"/>
    <lineage>
        <taxon>Eukaryota</taxon>
        <taxon>Metazoa</taxon>
        <taxon>Ecdysozoa</taxon>
        <taxon>Arthropoda</taxon>
        <taxon>Hexapoda</taxon>
        <taxon>Insecta</taxon>
        <taxon>Pterygota</taxon>
        <taxon>Neoptera</taxon>
        <taxon>Endopterygota</taxon>
        <taxon>Diptera</taxon>
        <taxon>Nematocera</taxon>
        <taxon>Culicoidea</taxon>
        <taxon>Culicidae</taxon>
        <taxon>Anophelinae</taxon>
        <taxon>Anopheles</taxon>
    </lineage>
</organism>
<dbReference type="AlphaFoldDB" id="A0A182UZ80"/>
<evidence type="ECO:0000256" key="7">
    <source>
        <dbReference type="ARBA" id="ARBA00023157"/>
    </source>
</evidence>
<feature type="disulfide bond" evidence="8">
    <location>
        <begin position="40"/>
        <end position="49"/>
    </location>
</feature>
<proteinExistence type="predicted"/>
<evidence type="ECO:0000256" key="6">
    <source>
        <dbReference type="ARBA" id="ARBA00023136"/>
    </source>
</evidence>
<dbReference type="GO" id="GO:0045296">
    <property type="term" value="F:cadherin binding"/>
    <property type="evidence" value="ECO:0007669"/>
    <property type="project" value="TreeGrafter"/>
</dbReference>
<evidence type="ECO:0000256" key="3">
    <source>
        <dbReference type="ARBA" id="ARBA00022737"/>
    </source>
</evidence>
<dbReference type="Gene3D" id="4.10.900.10">
    <property type="entry name" value="TCF3-CBD (Catenin binding domain)"/>
    <property type="match status" value="1"/>
</dbReference>
<feature type="transmembrane region" description="Helical" evidence="10">
    <location>
        <begin position="64"/>
        <end position="85"/>
    </location>
</feature>
<keyword evidence="7 8" id="KW-1015">Disulfide bond</keyword>
<dbReference type="SMART" id="SM00179">
    <property type="entry name" value="EGF_CA"/>
    <property type="match status" value="1"/>
</dbReference>
<comment type="subcellular location">
    <subcellularLocation>
        <location evidence="1">Membrane</location>
        <topology evidence="1">Single-pass membrane protein</topology>
    </subcellularLocation>
</comment>
<evidence type="ECO:0000256" key="9">
    <source>
        <dbReference type="RuleBase" id="RU004357"/>
    </source>
</evidence>
<keyword evidence="4" id="KW-0106">Calcium</keyword>
<dbReference type="GO" id="GO:0009887">
    <property type="term" value="P:animal organ morphogenesis"/>
    <property type="evidence" value="ECO:0007669"/>
    <property type="project" value="UniProtKB-ARBA"/>
</dbReference>
<dbReference type="PROSITE" id="PS50026">
    <property type="entry name" value="EGF_3"/>
    <property type="match status" value="1"/>
</dbReference>
<dbReference type="InterPro" id="IPR001881">
    <property type="entry name" value="EGF-like_Ca-bd_dom"/>
</dbReference>
<dbReference type="CDD" id="cd00054">
    <property type="entry name" value="EGF_CA"/>
    <property type="match status" value="1"/>
</dbReference>
<name>A0A182UZ80_ANOME</name>
<dbReference type="GO" id="GO:0008013">
    <property type="term" value="F:beta-catenin binding"/>
    <property type="evidence" value="ECO:0007669"/>
    <property type="project" value="TreeGrafter"/>
</dbReference>
<protein>
    <recommendedName>
        <fullName evidence="11">EGF-like domain-containing protein</fullName>
    </recommendedName>
</protein>
<dbReference type="PROSITE" id="PS00022">
    <property type="entry name" value="EGF_1"/>
    <property type="match status" value="1"/>
</dbReference>
<keyword evidence="5 10" id="KW-1133">Transmembrane helix</keyword>
<dbReference type="GO" id="GO:0005509">
    <property type="term" value="F:calcium ion binding"/>
    <property type="evidence" value="ECO:0007669"/>
    <property type="project" value="InterPro"/>
</dbReference>
<comment type="function">
    <text evidence="9">Cadherins are calcium-dependent cell adhesion proteins.</text>
</comment>
<feature type="disulfide bond" evidence="8">
    <location>
        <begin position="21"/>
        <end position="38"/>
    </location>
</feature>
<dbReference type="InterPro" id="IPR027397">
    <property type="entry name" value="Catenin-bd_sf"/>
</dbReference>
<evidence type="ECO:0000259" key="11">
    <source>
        <dbReference type="PROSITE" id="PS50026"/>
    </source>
</evidence>
<evidence type="ECO:0000313" key="13">
    <source>
        <dbReference type="Proteomes" id="UP000075903"/>
    </source>
</evidence>
<evidence type="ECO:0000256" key="8">
    <source>
        <dbReference type="PROSITE-ProRule" id="PRU00076"/>
    </source>
</evidence>
<dbReference type="VEuPathDB" id="VectorBase:AMEM21_003843"/>
<accession>A0A182UZ80</accession>
<feature type="domain" description="EGF-like" evidence="11">
    <location>
        <begin position="12"/>
        <end position="50"/>
    </location>
</feature>
<evidence type="ECO:0000256" key="4">
    <source>
        <dbReference type="ARBA" id="ARBA00022837"/>
    </source>
</evidence>
<dbReference type="PANTHER" id="PTHR24027:SF438">
    <property type="entry name" value="CADHERIN 23"/>
    <property type="match status" value="1"/>
</dbReference>
<keyword evidence="13" id="KW-1185">Reference proteome</keyword>
<dbReference type="PANTHER" id="PTHR24027">
    <property type="entry name" value="CADHERIN-23"/>
    <property type="match status" value="1"/>
</dbReference>
<reference evidence="12" key="1">
    <citation type="submission" date="2020-05" db="UniProtKB">
        <authorList>
            <consortium name="EnsemblMetazoa"/>
        </authorList>
    </citation>
    <scope>IDENTIFICATION</scope>
    <source>
        <strain evidence="12">MAF</strain>
    </source>
</reference>
<dbReference type="GO" id="GO:0016342">
    <property type="term" value="C:catenin complex"/>
    <property type="evidence" value="ECO:0007669"/>
    <property type="project" value="TreeGrafter"/>
</dbReference>
<dbReference type="VEuPathDB" id="VectorBase:AMEM006183"/>
<evidence type="ECO:0000256" key="2">
    <source>
        <dbReference type="ARBA" id="ARBA00022692"/>
    </source>
</evidence>
<dbReference type="InterPro" id="IPR000742">
    <property type="entry name" value="EGF"/>
</dbReference>
<dbReference type="STRING" id="30066.A0A182UZ80"/>
<evidence type="ECO:0000256" key="5">
    <source>
        <dbReference type="ARBA" id="ARBA00022989"/>
    </source>
</evidence>
<dbReference type="SMART" id="SM00181">
    <property type="entry name" value="EGF"/>
    <property type="match status" value="1"/>
</dbReference>
<dbReference type="Pfam" id="PF00008">
    <property type="entry name" value="EGF"/>
    <property type="match status" value="1"/>
</dbReference>
<dbReference type="EnsemblMetazoa" id="AMEM006183-RA">
    <property type="protein sequence ID" value="AMEM006183-PA"/>
    <property type="gene ID" value="AMEM006183"/>
</dbReference>
<dbReference type="GO" id="GO:0016477">
    <property type="term" value="P:cell migration"/>
    <property type="evidence" value="ECO:0007669"/>
    <property type="project" value="TreeGrafter"/>
</dbReference>
<dbReference type="GO" id="GO:0007156">
    <property type="term" value="P:homophilic cell adhesion via plasma membrane adhesion molecules"/>
    <property type="evidence" value="ECO:0007669"/>
    <property type="project" value="InterPro"/>
</dbReference>
<evidence type="ECO:0000256" key="1">
    <source>
        <dbReference type="ARBA" id="ARBA00004167"/>
    </source>
</evidence>
<dbReference type="InterPro" id="IPR000233">
    <property type="entry name" value="Cadherin_Y-type_LIR"/>
</dbReference>
<sequence length="245" mass="27208">MIISPEGETCIDRNECLDYPCLNGGTCINQEPRLKYKCICPDSYWGESCEFLKERQALKSSTSALAAVIACLLLLIILLFVYFSYSQRRSANFNKKPATKDDICENIINYCDEGGGENDMTAFDMKTLKIPIGPLPELVQHNASPVRPDIAVVSDQSSRRQGDVFLDDPKRRVDIDSACGPFDDLRNYAYKGYGSTSGSLRSLQSGNAKTITKTDNNLPNLPRTAHDDKHLNCLPCSLPFHHTCG</sequence>
<keyword evidence="2 10" id="KW-0812">Transmembrane</keyword>
<dbReference type="InterPro" id="IPR039808">
    <property type="entry name" value="Cadherin"/>
</dbReference>
<evidence type="ECO:0000256" key="10">
    <source>
        <dbReference type="SAM" id="Phobius"/>
    </source>
</evidence>
<dbReference type="Pfam" id="PF01049">
    <property type="entry name" value="CADH_Y-type_LIR"/>
    <property type="match status" value="1"/>
</dbReference>
<keyword evidence="6 10" id="KW-0472">Membrane</keyword>
<evidence type="ECO:0000313" key="12">
    <source>
        <dbReference type="EnsemblMetazoa" id="AMEM006183-PA"/>
    </source>
</evidence>
<dbReference type="SUPFAM" id="SSF57196">
    <property type="entry name" value="EGF/Laminin"/>
    <property type="match status" value="1"/>
</dbReference>
<dbReference type="Gene3D" id="2.10.25.10">
    <property type="entry name" value="Laminin"/>
    <property type="match status" value="1"/>
</dbReference>
<dbReference type="Proteomes" id="UP000075903">
    <property type="component" value="Unassembled WGS sequence"/>
</dbReference>
<keyword evidence="3" id="KW-0677">Repeat</keyword>
<keyword evidence="8" id="KW-0245">EGF-like domain</keyword>
<dbReference type="GO" id="GO:0031175">
    <property type="term" value="P:neuron projection development"/>
    <property type="evidence" value="ECO:0007669"/>
    <property type="project" value="TreeGrafter"/>
</dbReference>
<comment type="caution">
    <text evidence="8">Lacks conserved residue(s) required for the propagation of feature annotation.</text>
</comment>
<dbReference type="FunFam" id="2.10.25.10:FF:000813">
    <property type="entry name" value="AAEL001196-PA"/>
    <property type="match status" value="1"/>
</dbReference>